<dbReference type="Gene3D" id="3.30.70.560">
    <property type="entry name" value="7,8-Dihydro-6-hydroxymethylpterin-pyrophosphokinase HPPK"/>
    <property type="match status" value="1"/>
</dbReference>
<dbReference type="PANTHER" id="PTHR43071">
    <property type="entry name" value="2-AMINO-4-HYDROXY-6-HYDROXYMETHYLDIHYDROPTERIDINE PYROPHOSPHOKINASE"/>
    <property type="match status" value="1"/>
</dbReference>
<keyword evidence="7" id="KW-0418">Kinase</keyword>
<dbReference type="Pfam" id="PF01288">
    <property type="entry name" value="HPPK"/>
    <property type="match status" value="1"/>
</dbReference>
<evidence type="ECO:0000256" key="5">
    <source>
        <dbReference type="ARBA" id="ARBA00022679"/>
    </source>
</evidence>
<dbReference type="PANTHER" id="PTHR43071:SF1">
    <property type="entry name" value="2-AMINO-4-HYDROXY-6-HYDROXYMETHYLDIHYDROPTERIDINE PYROPHOSPHOKINASE"/>
    <property type="match status" value="1"/>
</dbReference>
<dbReference type="GO" id="GO:0003848">
    <property type="term" value="F:2-amino-4-hydroxy-6-hydroxymethyldihydropteridine diphosphokinase activity"/>
    <property type="evidence" value="ECO:0007669"/>
    <property type="project" value="UniProtKB-EC"/>
</dbReference>
<evidence type="ECO:0000256" key="9">
    <source>
        <dbReference type="ARBA" id="ARBA00022909"/>
    </source>
</evidence>
<evidence type="ECO:0000256" key="12">
    <source>
        <dbReference type="ARBA" id="ARBA00033413"/>
    </source>
</evidence>
<proteinExistence type="inferred from homology"/>
<evidence type="ECO:0000259" key="13">
    <source>
        <dbReference type="PROSITE" id="PS00794"/>
    </source>
</evidence>
<dbReference type="EC" id="2.7.6.3" evidence="3"/>
<evidence type="ECO:0000256" key="7">
    <source>
        <dbReference type="ARBA" id="ARBA00022777"/>
    </source>
</evidence>
<dbReference type="InterPro" id="IPR035907">
    <property type="entry name" value="Hppk_sf"/>
</dbReference>
<comment type="similarity">
    <text evidence="2">Belongs to the HPPK family.</text>
</comment>
<dbReference type="Proteomes" id="UP001604002">
    <property type="component" value="Unassembled WGS sequence"/>
</dbReference>
<keyword evidence="8" id="KW-0067">ATP-binding</keyword>
<protein>
    <recommendedName>
        <fullName evidence="4">2-amino-4-hydroxy-6-hydroxymethyldihydropteridine pyrophosphokinase</fullName>
        <ecNumber evidence="3">2.7.6.3</ecNumber>
    </recommendedName>
    <alternativeName>
        <fullName evidence="11">6-hydroxymethyl-7,8-dihydropterin pyrophosphokinase</fullName>
    </alternativeName>
    <alternativeName>
        <fullName evidence="12">7,8-dihydro-6-hydroxymethylpterin-pyrophosphokinase</fullName>
    </alternativeName>
</protein>
<evidence type="ECO:0000256" key="6">
    <source>
        <dbReference type="ARBA" id="ARBA00022741"/>
    </source>
</evidence>
<name>A0ABW6ZYL8_9HYPH</name>
<reference evidence="14 15" key="1">
    <citation type="submission" date="2024-02" db="EMBL/GenBank/DDBJ databases">
        <title>Expansion and revision of Xanthobacter and proposal of Roseixanthobacter gen. nov.</title>
        <authorList>
            <person name="Soltysiak M.P.M."/>
            <person name="Jalihal A."/>
            <person name="Ory A."/>
            <person name="Chrisophersen C."/>
            <person name="Lee A.D."/>
            <person name="Boulton J."/>
            <person name="Springer M."/>
        </authorList>
    </citation>
    <scope>NUCLEOTIDE SEQUENCE [LARGE SCALE GENOMIC DNA]</scope>
    <source>
        <strain evidence="14 15">23A</strain>
    </source>
</reference>
<sequence>MTNRTAYLCLGSNVGDRALTMGLALGVLARAGLTIGARSSLYETPPWGPIPQGPYLNQVVEIQSPVAPRSLLFLALAVERMLGRDRPHEVRFGPRRIDIDILLFANENIAEPDLEIPHPRLLERAFALVPLTEIAPDIVVSGVRAADALAPLDRSGIVKVAAT</sequence>
<evidence type="ECO:0000256" key="2">
    <source>
        <dbReference type="ARBA" id="ARBA00005810"/>
    </source>
</evidence>
<dbReference type="PROSITE" id="PS00794">
    <property type="entry name" value="HPPK"/>
    <property type="match status" value="1"/>
</dbReference>
<dbReference type="SUPFAM" id="SSF55083">
    <property type="entry name" value="6-hydroxymethyl-7,8-dihydropterin pyrophosphokinase, HPPK"/>
    <property type="match status" value="1"/>
</dbReference>
<evidence type="ECO:0000256" key="4">
    <source>
        <dbReference type="ARBA" id="ARBA00016218"/>
    </source>
</evidence>
<keyword evidence="6" id="KW-0547">Nucleotide-binding</keyword>
<organism evidence="14 15">
    <name type="scientific">Xanthobacter oligotrophicus</name>
    <dbReference type="NCBI Taxonomy" id="2607286"/>
    <lineage>
        <taxon>Bacteria</taxon>
        <taxon>Pseudomonadati</taxon>
        <taxon>Pseudomonadota</taxon>
        <taxon>Alphaproteobacteria</taxon>
        <taxon>Hyphomicrobiales</taxon>
        <taxon>Xanthobacteraceae</taxon>
        <taxon>Xanthobacter</taxon>
    </lineage>
</organism>
<evidence type="ECO:0000313" key="14">
    <source>
        <dbReference type="EMBL" id="MFG1373859.1"/>
    </source>
</evidence>
<keyword evidence="15" id="KW-1185">Reference proteome</keyword>
<dbReference type="RefSeq" id="WP_393993554.1">
    <property type="nucleotide sequence ID" value="NZ_JBAFVH010000009.1"/>
</dbReference>
<dbReference type="NCBIfam" id="TIGR01498">
    <property type="entry name" value="folK"/>
    <property type="match status" value="1"/>
</dbReference>
<dbReference type="InterPro" id="IPR000550">
    <property type="entry name" value="Hppk"/>
</dbReference>
<evidence type="ECO:0000256" key="10">
    <source>
        <dbReference type="ARBA" id="ARBA00029409"/>
    </source>
</evidence>
<gene>
    <name evidence="14" type="primary">folK</name>
    <name evidence="14" type="ORF">V5F32_16910</name>
</gene>
<comment type="function">
    <text evidence="10">Catalyzes the transfer of pyrophosphate from adenosine triphosphate (ATP) to 6-hydroxymethyl-7,8-dihydropterin, an enzymatic step in folate biosynthesis pathway.</text>
</comment>
<evidence type="ECO:0000256" key="11">
    <source>
        <dbReference type="ARBA" id="ARBA00029766"/>
    </source>
</evidence>
<keyword evidence="9" id="KW-0289">Folate biosynthesis</keyword>
<evidence type="ECO:0000256" key="1">
    <source>
        <dbReference type="ARBA" id="ARBA00005051"/>
    </source>
</evidence>
<feature type="domain" description="7,8-dihydro-6-hydroxymethylpterin-pyrophosphokinase" evidence="13">
    <location>
        <begin position="91"/>
        <end position="102"/>
    </location>
</feature>
<evidence type="ECO:0000256" key="8">
    <source>
        <dbReference type="ARBA" id="ARBA00022840"/>
    </source>
</evidence>
<evidence type="ECO:0000256" key="3">
    <source>
        <dbReference type="ARBA" id="ARBA00013253"/>
    </source>
</evidence>
<dbReference type="CDD" id="cd00483">
    <property type="entry name" value="HPPK"/>
    <property type="match status" value="1"/>
</dbReference>
<evidence type="ECO:0000313" key="15">
    <source>
        <dbReference type="Proteomes" id="UP001604002"/>
    </source>
</evidence>
<comment type="pathway">
    <text evidence="1">Cofactor biosynthesis; tetrahydrofolate biosynthesis; 2-amino-4-hydroxy-6-hydroxymethyl-7,8-dihydropteridine diphosphate from 7,8-dihydroneopterin triphosphate: step 4/4.</text>
</comment>
<comment type="caution">
    <text evidence="14">The sequence shown here is derived from an EMBL/GenBank/DDBJ whole genome shotgun (WGS) entry which is preliminary data.</text>
</comment>
<dbReference type="EMBL" id="JBAFVH010000009">
    <property type="protein sequence ID" value="MFG1373859.1"/>
    <property type="molecule type" value="Genomic_DNA"/>
</dbReference>
<keyword evidence="5 14" id="KW-0808">Transferase</keyword>
<accession>A0ABW6ZYL8</accession>